<evidence type="ECO:0000256" key="5">
    <source>
        <dbReference type="ARBA" id="ARBA00022946"/>
    </source>
</evidence>
<keyword evidence="4" id="KW-0808">Transferase</keyword>
<keyword evidence="2" id="KW-0489">Methyltransferase</keyword>
<dbReference type="GO" id="GO:0010287">
    <property type="term" value="C:plastoglobule"/>
    <property type="evidence" value="ECO:0007669"/>
    <property type="project" value="UniProtKB-SubCell"/>
</dbReference>
<evidence type="ECO:0000313" key="9">
    <source>
        <dbReference type="Proteomes" id="UP001179952"/>
    </source>
</evidence>
<keyword evidence="3" id="KW-0934">Plastid</keyword>
<keyword evidence="1" id="KW-0150">Chloroplast</keyword>
<gene>
    <name evidence="8" type="ORF">QJS04_geneDACA022929</name>
</gene>
<feature type="domain" description="Methyltransferase type 11" evidence="7">
    <location>
        <begin position="166"/>
        <end position="264"/>
    </location>
</feature>
<dbReference type="GO" id="GO:0032259">
    <property type="term" value="P:methylation"/>
    <property type="evidence" value="ECO:0007669"/>
    <property type="project" value="UniProtKB-KW"/>
</dbReference>
<dbReference type="FunFam" id="3.40.50.150:FF:000144">
    <property type="entry name" value="Putative methyltransferase, chloroplastic"/>
    <property type="match status" value="1"/>
</dbReference>
<dbReference type="Gene3D" id="3.40.50.150">
    <property type="entry name" value="Vaccinia Virus protein VP39"/>
    <property type="match status" value="1"/>
</dbReference>
<evidence type="ECO:0000256" key="6">
    <source>
        <dbReference type="ARBA" id="ARBA00060463"/>
    </source>
</evidence>
<dbReference type="SUPFAM" id="SSF53335">
    <property type="entry name" value="S-adenosyl-L-methionine-dependent methyltransferases"/>
    <property type="match status" value="1"/>
</dbReference>
<dbReference type="InterPro" id="IPR013216">
    <property type="entry name" value="Methyltransf_11"/>
</dbReference>
<evidence type="ECO:0000256" key="4">
    <source>
        <dbReference type="ARBA" id="ARBA00022679"/>
    </source>
</evidence>
<evidence type="ECO:0000256" key="2">
    <source>
        <dbReference type="ARBA" id="ARBA00022603"/>
    </source>
</evidence>
<dbReference type="CDD" id="cd02440">
    <property type="entry name" value="AdoMet_MTases"/>
    <property type="match status" value="1"/>
</dbReference>
<protein>
    <recommendedName>
        <fullName evidence="7">Methyltransferase type 11 domain-containing protein</fullName>
    </recommendedName>
</protein>
<reference evidence="8" key="1">
    <citation type="journal article" date="2023" name="Nat. Commun.">
        <title>Diploid and tetraploid genomes of Acorus and the evolution of monocots.</title>
        <authorList>
            <person name="Ma L."/>
            <person name="Liu K.W."/>
            <person name="Li Z."/>
            <person name="Hsiao Y.Y."/>
            <person name="Qi Y."/>
            <person name="Fu T."/>
            <person name="Tang G.D."/>
            <person name="Zhang D."/>
            <person name="Sun W.H."/>
            <person name="Liu D.K."/>
            <person name="Li Y."/>
            <person name="Chen G.Z."/>
            <person name="Liu X.D."/>
            <person name="Liao X.Y."/>
            <person name="Jiang Y.T."/>
            <person name="Yu X."/>
            <person name="Hao Y."/>
            <person name="Huang J."/>
            <person name="Zhao X.W."/>
            <person name="Ke S."/>
            <person name="Chen Y.Y."/>
            <person name="Wu W.L."/>
            <person name="Hsu J.L."/>
            <person name="Lin Y.F."/>
            <person name="Huang M.D."/>
            <person name="Li C.Y."/>
            <person name="Huang L."/>
            <person name="Wang Z.W."/>
            <person name="Zhao X."/>
            <person name="Zhong W.Y."/>
            <person name="Peng D.H."/>
            <person name="Ahmad S."/>
            <person name="Lan S."/>
            <person name="Zhang J.S."/>
            <person name="Tsai W.C."/>
            <person name="Van de Peer Y."/>
            <person name="Liu Z.J."/>
        </authorList>
    </citation>
    <scope>NUCLEOTIDE SEQUENCE</scope>
    <source>
        <strain evidence="8">SCP</strain>
    </source>
</reference>
<keyword evidence="9" id="KW-1185">Reference proteome</keyword>
<sequence length="331" mass="36237">MATATVGNSVVFLPSRLTTTSLSRPPIPKQQTLRPPFSAGIRASTATAAPTETVPISNGTFACPICYYPLIRKESVSELPDFECRTCKKGYFSNGLYVDATVTGGSEEYGETRPSSTELFRTPLVSFLYERGWRQKFIWGGFPGPEKEFEMAKDYLRPAIGGAIIDASCGSGLFSRMFAKSSMYSLVVALDFSENMLRQCYEFINQEDTPKENLILVRADVSRLPFRSGSIDAVHAGAALHCWPSPSAAVAEISRVLRPGGVFVATTAIFDGIFSWIPLVRTLRQTLASVSGNKFYLSEAELKDLCKACGLVDFICQRNGPFVILSATKHN</sequence>
<dbReference type="GO" id="GO:0008757">
    <property type="term" value="F:S-adenosylmethionine-dependent methyltransferase activity"/>
    <property type="evidence" value="ECO:0007669"/>
    <property type="project" value="InterPro"/>
</dbReference>
<evidence type="ECO:0000256" key="3">
    <source>
        <dbReference type="ARBA" id="ARBA00022640"/>
    </source>
</evidence>
<organism evidence="8 9">
    <name type="scientific">Acorus gramineus</name>
    <name type="common">Dwarf sweet flag</name>
    <dbReference type="NCBI Taxonomy" id="55184"/>
    <lineage>
        <taxon>Eukaryota</taxon>
        <taxon>Viridiplantae</taxon>
        <taxon>Streptophyta</taxon>
        <taxon>Embryophyta</taxon>
        <taxon>Tracheophyta</taxon>
        <taxon>Spermatophyta</taxon>
        <taxon>Magnoliopsida</taxon>
        <taxon>Liliopsida</taxon>
        <taxon>Acoraceae</taxon>
        <taxon>Acorus</taxon>
    </lineage>
</organism>
<dbReference type="Pfam" id="PF08241">
    <property type="entry name" value="Methyltransf_11"/>
    <property type="match status" value="1"/>
</dbReference>
<dbReference type="PANTHER" id="PTHR43591">
    <property type="entry name" value="METHYLTRANSFERASE"/>
    <property type="match status" value="1"/>
</dbReference>
<proteinExistence type="predicted"/>
<name>A0AAV8ZY04_ACOGR</name>
<dbReference type="InterPro" id="IPR029063">
    <property type="entry name" value="SAM-dependent_MTases_sf"/>
</dbReference>
<comment type="subcellular location">
    <subcellularLocation>
        <location evidence="6">Plastid</location>
        <location evidence="6">Chloroplast</location>
        <location evidence="6">Plastoglobule</location>
    </subcellularLocation>
</comment>
<evidence type="ECO:0000313" key="8">
    <source>
        <dbReference type="EMBL" id="KAK1257456.1"/>
    </source>
</evidence>
<keyword evidence="5" id="KW-0809">Transit peptide</keyword>
<reference evidence="8" key="2">
    <citation type="submission" date="2023-06" db="EMBL/GenBank/DDBJ databases">
        <authorList>
            <person name="Ma L."/>
            <person name="Liu K.-W."/>
            <person name="Li Z."/>
            <person name="Hsiao Y.-Y."/>
            <person name="Qi Y."/>
            <person name="Fu T."/>
            <person name="Tang G."/>
            <person name="Zhang D."/>
            <person name="Sun W.-H."/>
            <person name="Liu D.-K."/>
            <person name="Li Y."/>
            <person name="Chen G.-Z."/>
            <person name="Liu X.-D."/>
            <person name="Liao X.-Y."/>
            <person name="Jiang Y.-T."/>
            <person name="Yu X."/>
            <person name="Hao Y."/>
            <person name="Huang J."/>
            <person name="Zhao X.-W."/>
            <person name="Ke S."/>
            <person name="Chen Y.-Y."/>
            <person name="Wu W.-L."/>
            <person name="Hsu J.-L."/>
            <person name="Lin Y.-F."/>
            <person name="Huang M.-D."/>
            <person name="Li C.-Y."/>
            <person name="Huang L."/>
            <person name="Wang Z.-W."/>
            <person name="Zhao X."/>
            <person name="Zhong W.-Y."/>
            <person name="Peng D.-H."/>
            <person name="Ahmad S."/>
            <person name="Lan S."/>
            <person name="Zhang J.-S."/>
            <person name="Tsai W.-C."/>
            <person name="Van De Peer Y."/>
            <person name="Liu Z.-J."/>
        </authorList>
    </citation>
    <scope>NUCLEOTIDE SEQUENCE</scope>
    <source>
        <strain evidence="8">SCP</strain>
        <tissue evidence="8">Leaves</tissue>
    </source>
</reference>
<dbReference type="EMBL" id="JAUJYN010000042">
    <property type="protein sequence ID" value="KAK1257456.1"/>
    <property type="molecule type" value="Genomic_DNA"/>
</dbReference>
<dbReference type="PANTHER" id="PTHR43591:SF46">
    <property type="entry name" value="OS08G0411200 PROTEIN"/>
    <property type="match status" value="1"/>
</dbReference>
<accession>A0AAV8ZY04</accession>
<dbReference type="Proteomes" id="UP001179952">
    <property type="component" value="Unassembled WGS sequence"/>
</dbReference>
<evidence type="ECO:0000259" key="7">
    <source>
        <dbReference type="Pfam" id="PF08241"/>
    </source>
</evidence>
<evidence type="ECO:0000256" key="1">
    <source>
        <dbReference type="ARBA" id="ARBA00022528"/>
    </source>
</evidence>
<dbReference type="AlphaFoldDB" id="A0AAV8ZY04"/>
<comment type="caution">
    <text evidence="8">The sequence shown here is derived from an EMBL/GenBank/DDBJ whole genome shotgun (WGS) entry which is preliminary data.</text>
</comment>